<reference evidence="1" key="1">
    <citation type="submission" date="2020-12" db="EMBL/GenBank/DDBJ databases">
        <title>Metabolic potential, ecology and presence of endohyphal bacteria is reflected in genomic diversity of Mucoromycotina.</title>
        <authorList>
            <person name="Muszewska A."/>
            <person name="Okrasinska A."/>
            <person name="Steczkiewicz K."/>
            <person name="Drgas O."/>
            <person name="Orlowska M."/>
            <person name="Perlinska-Lenart U."/>
            <person name="Aleksandrzak-Piekarczyk T."/>
            <person name="Szatraj K."/>
            <person name="Zielenkiewicz U."/>
            <person name="Pilsyk S."/>
            <person name="Malc E."/>
            <person name="Mieczkowski P."/>
            <person name="Kruszewska J.S."/>
            <person name="Biernat P."/>
            <person name="Pawlowska J."/>
        </authorList>
    </citation>
    <scope>NUCLEOTIDE SEQUENCE</scope>
    <source>
        <strain evidence="1">WA0000051536</strain>
    </source>
</reference>
<proteinExistence type="predicted"/>
<evidence type="ECO:0000313" key="1">
    <source>
        <dbReference type="EMBL" id="KAG2183978.1"/>
    </source>
</evidence>
<keyword evidence="2" id="KW-1185">Reference proteome</keyword>
<accession>A0A8H7Q148</accession>
<name>A0A8H7Q148_9FUNG</name>
<evidence type="ECO:0000313" key="2">
    <source>
        <dbReference type="Proteomes" id="UP000612746"/>
    </source>
</evidence>
<gene>
    <name evidence="1" type="ORF">INT44_008989</name>
</gene>
<sequence length="73" mass="8701">MLSAKRSVYEGTLRDLSLEDINTTLSLRNMVETERMVYQYQRQYSEKDLSQILLLKQRWMIIQLLTAEEMLAT</sequence>
<comment type="caution">
    <text evidence="1">The sequence shown here is derived from an EMBL/GenBank/DDBJ whole genome shotgun (WGS) entry which is preliminary data.</text>
</comment>
<organism evidence="1 2">
    <name type="scientific">Umbelopsis vinacea</name>
    <dbReference type="NCBI Taxonomy" id="44442"/>
    <lineage>
        <taxon>Eukaryota</taxon>
        <taxon>Fungi</taxon>
        <taxon>Fungi incertae sedis</taxon>
        <taxon>Mucoromycota</taxon>
        <taxon>Mucoromycotina</taxon>
        <taxon>Umbelopsidomycetes</taxon>
        <taxon>Umbelopsidales</taxon>
        <taxon>Umbelopsidaceae</taxon>
        <taxon>Umbelopsis</taxon>
    </lineage>
</organism>
<protein>
    <submittedName>
        <fullName evidence="1">Uncharacterized protein</fullName>
    </submittedName>
</protein>
<dbReference type="EMBL" id="JAEPRA010000006">
    <property type="protein sequence ID" value="KAG2183978.1"/>
    <property type="molecule type" value="Genomic_DNA"/>
</dbReference>
<dbReference type="AlphaFoldDB" id="A0A8H7Q148"/>
<dbReference type="Proteomes" id="UP000612746">
    <property type="component" value="Unassembled WGS sequence"/>
</dbReference>